<evidence type="ECO:0008006" key="5">
    <source>
        <dbReference type="Google" id="ProtNLM"/>
    </source>
</evidence>
<feature type="compositionally biased region" description="Polar residues" evidence="1">
    <location>
        <begin position="55"/>
        <end position="71"/>
    </location>
</feature>
<feature type="region of interest" description="Disordered" evidence="1">
    <location>
        <begin position="50"/>
        <end position="71"/>
    </location>
</feature>
<feature type="signal peptide" evidence="2">
    <location>
        <begin position="1"/>
        <end position="26"/>
    </location>
</feature>
<name>A0ABD3NUA5_9STRA</name>
<feature type="chain" id="PRO_5044848143" description="NYN domain-containing protein" evidence="2">
    <location>
        <begin position="27"/>
        <end position="484"/>
    </location>
</feature>
<protein>
    <recommendedName>
        <fullName evidence="5">NYN domain-containing protein</fullName>
    </recommendedName>
</protein>
<dbReference type="AlphaFoldDB" id="A0ABD3NUA5"/>
<evidence type="ECO:0000256" key="1">
    <source>
        <dbReference type="SAM" id="MobiDB-lite"/>
    </source>
</evidence>
<keyword evidence="2" id="KW-0732">Signal</keyword>
<organism evidence="3 4">
    <name type="scientific">Cyclotella cryptica</name>
    <dbReference type="NCBI Taxonomy" id="29204"/>
    <lineage>
        <taxon>Eukaryota</taxon>
        <taxon>Sar</taxon>
        <taxon>Stramenopiles</taxon>
        <taxon>Ochrophyta</taxon>
        <taxon>Bacillariophyta</taxon>
        <taxon>Coscinodiscophyceae</taxon>
        <taxon>Thalassiosirophycidae</taxon>
        <taxon>Stephanodiscales</taxon>
        <taxon>Stephanodiscaceae</taxon>
        <taxon>Cyclotella</taxon>
    </lineage>
</organism>
<dbReference type="EMBL" id="JABMIG020000408">
    <property type="protein sequence ID" value="KAL3779018.1"/>
    <property type="molecule type" value="Genomic_DNA"/>
</dbReference>
<keyword evidence="4" id="KW-1185">Reference proteome</keyword>
<evidence type="ECO:0000313" key="3">
    <source>
        <dbReference type="EMBL" id="KAL3779018.1"/>
    </source>
</evidence>
<reference evidence="3 4" key="1">
    <citation type="journal article" date="2020" name="G3 (Bethesda)">
        <title>Improved Reference Genome for Cyclotella cryptica CCMP332, a Model for Cell Wall Morphogenesis, Salinity Adaptation, and Lipid Production in Diatoms (Bacillariophyta).</title>
        <authorList>
            <person name="Roberts W.R."/>
            <person name="Downey K.M."/>
            <person name="Ruck E.C."/>
            <person name="Traller J.C."/>
            <person name="Alverson A.J."/>
        </authorList>
    </citation>
    <scope>NUCLEOTIDE SEQUENCE [LARGE SCALE GENOMIC DNA]</scope>
    <source>
        <strain evidence="3 4">CCMP332</strain>
    </source>
</reference>
<evidence type="ECO:0000256" key="2">
    <source>
        <dbReference type="SAM" id="SignalP"/>
    </source>
</evidence>
<gene>
    <name evidence="3" type="ORF">HJC23_011457</name>
</gene>
<accession>A0ABD3NUA5</accession>
<comment type="caution">
    <text evidence="3">The sequence shown here is derived from an EMBL/GenBank/DDBJ whole genome shotgun (WGS) entry which is preliminary data.</text>
</comment>
<sequence>MDGLKLILHVSLVLFSLSSFVDKSNGFSSFQITRDVVRLSIARNTTSLAARPKKSSSSDFTTPIGASSQTSTPTITERMLNLTQNPNIAFIIDAENVRGKTNFELGHADLLDRLMVWASLREHALGRTIVVIDHGSKSTAHLLRHKKSYCNGICVAFAGPHKKADDVIARDTQWLLNPLSGTNTDHVVVITADQELSYRCRTANPQSAKAKKKAIKKTKKLRKKAIGKNNGRQDVCQDEEMVDLVKNSTTNNTSPLKVNIITSRRFLDDLDVALQEWLEKTEAQLATSSNDSTNSKAEYNSANDVPVPAPIGKWHNLIQIRTQMLSLESTLRNKCTPRKRQQLTEEMRKCKETWEKELSLIRGNNVEGSDDGSECSLAAMLSSSFATSLSLETNGEMTATLRNSTWDNLADEDQIALLLRWGKWRGSSKREETEDRVILAEMVRTKMELASVDVSIEHRGTENEDRNISLVELYAKYINNMPSS</sequence>
<proteinExistence type="predicted"/>
<dbReference type="Proteomes" id="UP001516023">
    <property type="component" value="Unassembled WGS sequence"/>
</dbReference>
<evidence type="ECO:0000313" key="4">
    <source>
        <dbReference type="Proteomes" id="UP001516023"/>
    </source>
</evidence>